<feature type="domain" description="Carrier" evidence="4">
    <location>
        <begin position="180"/>
        <end position="258"/>
    </location>
</feature>
<dbReference type="EMBL" id="MRZV01001368">
    <property type="protein sequence ID" value="PIK38359.1"/>
    <property type="molecule type" value="Genomic_DNA"/>
</dbReference>
<keyword evidence="2" id="KW-0597">Phosphoprotein</keyword>
<dbReference type="SMART" id="SM00823">
    <property type="entry name" value="PKS_PP"/>
    <property type="match status" value="1"/>
</dbReference>
<dbReference type="GO" id="GO:0016740">
    <property type="term" value="F:transferase activity"/>
    <property type="evidence" value="ECO:0007669"/>
    <property type="project" value="UniProtKB-KW"/>
</dbReference>
<evidence type="ECO:0000313" key="6">
    <source>
        <dbReference type="Proteomes" id="UP000230750"/>
    </source>
</evidence>
<dbReference type="GO" id="GO:0031177">
    <property type="term" value="F:phosphopantetheine binding"/>
    <property type="evidence" value="ECO:0007669"/>
    <property type="project" value="InterPro"/>
</dbReference>
<keyword evidence="1" id="KW-0596">Phosphopantetheine</keyword>
<evidence type="ECO:0000256" key="1">
    <source>
        <dbReference type="ARBA" id="ARBA00022450"/>
    </source>
</evidence>
<evidence type="ECO:0000259" key="4">
    <source>
        <dbReference type="PROSITE" id="PS50075"/>
    </source>
</evidence>
<gene>
    <name evidence="5" type="ORF">BSL78_24791</name>
</gene>
<dbReference type="InterPro" id="IPR036736">
    <property type="entry name" value="ACP-like_sf"/>
</dbReference>
<evidence type="ECO:0000256" key="3">
    <source>
        <dbReference type="ARBA" id="ARBA00022679"/>
    </source>
</evidence>
<dbReference type="InterPro" id="IPR009081">
    <property type="entry name" value="PP-bd_ACP"/>
</dbReference>
<keyword evidence="3" id="KW-0808">Transferase</keyword>
<protein>
    <submittedName>
        <fullName evidence="5">Polyketide synthase</fullName>
    </submittedName>
</protein>
<evidence type="ECO:0000313" key="5">
    <source>
        <dbReference type="EMBL" id="PIK38359.1"/>
    </source>
</evidence>
<keyword evidence="6" id="KW-1185">Reference proteome</keyword>
<organism evidence="5 6">
    <name type="scientific">Stichopus japonicus</name>
    <name type="common">Sea cucumber</name>
    <dbReference type="NCBI Taxonomy" id="307972"/>
    <lineage>
        <taxon>Eukaryota</taxon>
        <taxon>Metazoa</taxon>
        <taxon>Echinodermata</taxon>
        <taxon>Eleutherozoa</taxon>
        <taxon>Echinozoa</taxon>
        <taxon>Holothuroidea</taxon>
        <taxon>Aspidochirotacea</taxon>
        <taxon>Aspidochirotida</taxon>
        <taxon>Stichopodidae</taxon>
        <taxon>Apostichopus</taxon>
    </lineage>
</organism>
<sequence length="261" mass="29421">MVTHDNTREPALSRTKDFLQRQKCSVYLYRCSASNPIKNVIENLRNKLQQSTNFGLFHTVGYDAEKIKFSDLTFNNLNGVKSSCVTPLEDCIKAIVNVYEEFTTGEVGSEENDVADAKDGLNCDEFLAVLEKIILNTEHLPASVCLEQRNWNSIIQICHKHHLKFRHLSSGDQVAQTECRLTLEELEVCVREKLGDLLCINADSIDLNQPMINYGIDSLMSVEMVTWASREWGVVISQLDILGGVTTKLLLEKAIDNKVVI</sequence>
<comment type="caution">
    <text evidence="5">The sequence shown here is derived from an EMBL/GenBank/DDBJ whole genome shotgun (WGS) entry which is preliminary data.</text>
</comment>
<dbReference type="SUPFAM" id="SSF47336">
    <property type="entry name" value="ACP-like"/>
    <property type="match status" value="1"/>
</dbReference>
<dbReference type="PANTHER" id="PTHR45681">
    <property type="entry name" value="POLYKETIDE SYNTHASE 44-RELATED"/>
    <property type="match status" value="1"/>
</dbReference>
<dbReference type="PANTHER" id="PTHR45681:SF6">
    <property type="entry name" value="POLYKETIDE SYNTHASE 37"/>
    <property type="match status" value="1"/>
</dbReference>
<evidence type="ECO:0000256" key="2">
    <source>
        <dbReference type="ARBA" id="ARBA00022553"/>
    </source>
</evidence>
<name>A0A2G8JRL4_STIJA</name>
<proteinExistence type="predicted"/>
<dbReference type="InterPro" id="IPR020806">
    <property type="entry name" value="PKS_PP-bd"/>
</dbReference>
<reference evidence="5 6" key="1">
    <citation type="journal article" date="2017" name="PLoS Biol.">
        <title>The sea cucumber genome provides insights into morphological evolution and visceral regeneration.</title>
        <authorList>
            <person name="Zhang X."/>
            <person name="Sun L."/>
            <person name="Yuan J."/>
            <person name="Sun Y."/>
            <person name="Gao Y."/>
            <person name="Zhang L."/>
            <person name="Li S."/>
            <person name="Dai H."/>
            <person name="Hamel J.F."/>
            <person name="Liu C."/>
            <person name="Yu Y."/>
            <person name="Liu S."/>
            <person name="Lin W."/>
            <person name="Guo K."/>
            <person name="Jin S."/>
            <person name="Xu P."/>
            <person name="Storey K.B."/>
            <person name="Huan P."/>
            <person name="Zhang T."/>
            <person name="Zhou Y."/>
            <person name="Zhang J."/>
            <person name="Lin C."/>
            <person name="Li X."/>
            <person name="Xing L."/>
            <person name="Huo D."/>
            <person name="Sun M."/>
            <person name="Wang L."/>
            <person name="Mercier A."/>
            <person name="Li F."/>
            <person name="Yang H."/>
            <person name="Xiang J."/>
        </authorList>
    </citation>
    <scope>NUCLEOTIDE SEQUENCE [LARGE SCALE GENOMIC DNA]</scope>
    <source>
        <strain evidence="5">Shaxun</strain>
        <tissue evidence="5">Muscle</tissue>
    </source>
</reference>
<dbReference type="InterPro" id="IPR050444">
    <property type="entry name" value="Polyketide_Synthase"/>
</dbReference>
<dbReference type="Pfam" id="PF00550">
    <property type="entry name" value="PP-binding"/>
    <property type="match status" value="1"/>
</dbReference>
<dbReference type="OrthoDB" id="329835at2759"/>
<dbReference type="Gene3D" id="1.10.1200.10">
    <property type="entry name" value="ACP-like"/>
    <property type="match status" value="1"/>
</dbReference>
<dbReference type="Proteomes" id="UP000230750">
    <property type="component" value="Unassembled WGS sequence"/>
</dbReference>
<dbReference type="PROSITE" id="PS50075">
    <property type="entry name" value="CARRIER"/>
    <property type="match status" value="1"/>
</dbReference>
<dbReference type="AlphaFoldDB" id="A0A2G8JRL4"/>
<dbReference type="STRING" id="307972.A0A2G8JRL4"/>
<accession>A0A2G8JRL4</accession>